<name>A0AA39TGZ6_ACESA</name>
<comment type="caution">
    <text evidence="2">The sequence shown here is derived from an EMBL/GenBank/DDBJ whole genome shotgun (WGS) entry which is preliminary data.</text>
</comment>
<evidence type="ECO:0000313" key="2">
    <source>
        <dbReference type="EMBL" id="KAK0608209.1"/>
    </source>
</evidence>
<keyword evidence="3" id="KW-1185">Reference proteome</keyword>
<accession>A0AA39TGZ6</accession>
<dbReference type="EMBL" id="JAUESC010000001">
    <property type="protein sequence ID" value="KAK0608209.1"/>
    <property type="molecule type" value="Genomic_DNA"/>
</dbReference>
<reference evidence="2" key="1">
    <citation type="journal article" date="2022" name="Plant J.">
        <title>Strategies of tolerance reflected in two North American maple genomes.</title>
        <authorList>
            <person name="McEvoy S.L."/>
            <person name="Sezen U.U."/>
            <person name="Trouern-Trend A."/>
            <person name="McMahon S.M."/>
            <person name="Schaberg P.G."/>
            <person name="Yang J."/>
            <person name="Wegrzyn J.L."/>
            <person name="Swenson N.G."/>
        </authorList>
    </citation>
    <scope>NUCLEOTIDE SEQUENCE</scope>
    <source>
        <strain evidence="2">NS2018</strain>
    </source>
</reference>
<dbReference type="AlphaFoldDB" id="A0AA39TGZ6"/>
<evidence type="ECO:0000313" key="3">
    <source>
        <dbReference type="Proteomes" id="UP001168877"/>
    </source>
</evidence>
<gene>
    <name evidence="2" type="ORF">LWI29_027157</name>
</gene>
<evidence type="ECO:0000256" key="1">
    <source>
        <dbReference type="SAM" id="MobiDB-lite"/>
    </source>
</evidence>
<feature type="region of interest" description="Disordered" evidence="1">
    <location>
        <begin position="182"/>
        <end position="209"/>
    </location>
</feature>
<proteinExistence type="predicted"/>
<organism evidence="2 3">
    <name type="scientific">Acer saccharum</name>
    <name type="common">Sugar maple</name>
    <dbReference type="NCBI Taxonomy" id="4024"/>
    <lineage>
        <taxon>Eukaryota</taxon>
        <taxon>Viridiplantae</taxon>
        <taxon>Streptophyta</taxon>
        <taxon>Embryophyta</taxon>
        <taxon>Tracheophyta</taxon>
        <taxon>Spermatophyta</taxon>
        <taxon>Magnoliopsida</taxon>
        <taxon>eudicotyledons</taxon>
        <taxon>Gunneridae</taxon>
        <taxon>Pentapetalae</taxon>
        <taxon>rosids</taxon>
        <taxon>malvids</taxon>
        <taxon>Sapindales</taxon>
        <taxon>Sapindaceae</taxon>
        <taxon>Hippocastanoideae</taxon>
        <taxon>Acereae</taxon>
        <taxon>Acer</taxon>
    </lineage>
</organism>
<protein>
    <submittedName>
        <fullName evidence="2">Uncharacterized protein</fullName>
    </submittedName>
</protein>
<sequence>MGGSWNVISCHGGSWNVIPCHVISCNGRIMKCNGRIMECNGRIMESADKTAAFVMDVYERLVLMSQQCNFSTRASGRHDVGGGTKTTIEVSKLAKQMQSMQATMLSMQSIMTNQGNGDVPFDRCVGSQEEVQAIGYQQRDMGGAFSQTYSQKWQNHPNLSWINNNALNSNMLNKGANQTYNNNQGYYQGEGSGNNQSNQWNQLGNFYNN</sequence>
<reference evidence="2" key="2">
    <citation type="submission" date="2023-06" db="EMBL/GenBank/DDBJ databases">
        <authorList>
            <person name="Swenson N.G."/>
            <person name="Wegrzyn J.L."/>
            <person name="Mcevoy S.L."/>
        </authorList>
    </citation>
    <scope>NUCLEOTIDE SEQUENCE</scope>
    <source>
        <strain evidence="2">NS2018</strain>
        <tissue evidence="2">Leaf</tissue>
    </source>
</reference>
<dbReference type="Proteomes" id="UP001168877">
    <property type="component" value="Unassembled WGS sequence"/>
</dbReference>